<keyword evidence="6" id="KW-1185">Reference proteome</keyword>
<dbReference type="InterPro" id="IPR002110">
    <property type="entry name" value="Ankyrin_rpt"/>
</dbReference>
<name>A0A292PL51_9PEZI</name>
<evidence type="ECO:0000313" key="6">
    <source>
        <dbReference type="Proteomes" id="UP001412239"/>
    </source>
</evidence>
<proteinExistence type="predicted"/>
<dbReference type="SUPFAM" id="SSF48403">
    <property type="entry name" value="Ankyrin repeat"/>
    <property type="match status" value="1"/>
</dbReference>
<dbReference type="SMART" id="SM00248">
    <property type="entry name" value="ANK"/>
    <property type="match status" value="6"/>
</dbReference>
<dbReference type="InterPro" id="IPR036770">
    <property type="entry name" value="Ankyrin_rpt-contain_sf"/>
</dbReference>
<dbReference type="EMBL" id="LN891142">
    <property type="protein sequence ID" value="CUS08269.1"/>
    <property type="molecule type" value="Genomic_DNA"/>
</dbReference>
<feature type="repeat" description="ANK" evidence="3">
    <location>
        <begin position="218"/>
        <end position="242"/>
    </location>
</feature>
<dbReference type="Gene3D" id="1.25.40.20">
    <property type="entry name" value="Ankyrin repeat-containing domain"/>
    <property type="match status" value="1"/>
</dbReference>
<dbReference type="Pfam" id="PF13637">
    <property type="entry name" value="Ank_4"/>
    <property type="match status" value="1"/>
</dbReference>
<dbReference type="AlphaFoldDB" id="A0A292PL51"/>
<evidence type="ECO:0000256" key="2">
    <source>
        <dbReference type="ARBA" id="ARBA00023043"/>
    </source>
</evidence>
<evidence type="ECO:0000256" key="3">
    <source>
        <dbReference type="PROSITE-ProRule" id="PRU00023"/>
    </source>
</evidence>
<sequence>MPFLDLPNEIILHTAETLCLQDQYSLLRANRRLATLLPDALIDKVFLSRNDIFGARALYSAARREDRVMVKKLLDKGILDFVERSGLLNAAIKTENETVIRVLLECGVDPETRGASMRTPLVEAAKSGQANMVQLFVGRDNVDINSQDVQGGTALWYAASCGHHEIVEVLLGDTRTDANARDVESWTPLQVAASQGYAMVVKTLLDDERVEINARDKYGWSALHSAAAGGHQAAMEILLEDGRLDDELRETYGGPYYTRWTPGDIKWRCCIS</sequence>
<dbReference type="PROSITE" id="PS50088">
    <property type="entry name" value="ANK_REPEAT"/>
    <property type="match status" value="1"/>
</dbReference>
<dbReference type="PANTHER" id="PTHR24198:SF165">
    <property type="entry name" value="ANKYRIN REPEAT-CONTAINING PROTEIN-RELATED"/>
    <property type="match status" value="1"/>
</dbReference>
<protein>
    <recommendedName>
        <fullName evidence="4">F-box domain-containing protein</fullName>
    </recommendedName>
</protein>
<dbReference type="Proteomes" id="UP001412239">
    <property type="component" value="Unassembled WGS sequence"/>
</dbReference>
<evidence type="ECO:0000313" key="5">
    <source>
        <dbReference type="EMBL" id="CUS08269.1"/>
    </source>
</evidence>
<dbReference type="Pfam" id="PF12796">
    <property type="entry name" value="Ank_2"/>
    <property type="match status" value="1"/>
</dbReference>
<dbReference type="PROSITE" id="PS50181">
    <property type="entry name" value="FBOX"/>
    <property type="match status" value="1"/>
</dbReference>
<keyword evidence="2 3" id="KW-0040">ANK repeat</keyword>
<evidence type="ECO:0000259" key="4">
    <source>
        <dbReference type="PROSITE" id="PS50181"/>
    </source>
</evidence>
<organism evidence="5 6">
    <name type="scientific">Tuber aestivum</name>
    <name type="common">summer truffle</name>
    <dbReference type="NCBI Taxonomy" id="59557"/>
    <lineage>
        <taxon>Eukaryota</taxon>
        <taxon>Fungi</taxon>
        <taxon>Dikarya</taxon>
        <taxon>Ascomycota</taxon>
        <taxon>Pezizomycotina</taxon>
        <taxon>Pezizomycetes</taxon>
        <taxon>Pezizales</taxon>
        <taxon>Tuberaceae</taxon>
        <taxon>Tuber</taxon>
    </lineage>
</organism>
<dbReference type="InterPro" id="IPR001810">
    <property type="entry name" value="F-box_dom"/>
</dbReference>
<accession>A0A292PL51</accession>
<evidence type="ECO:0000256" key="1">
    <source>
        <dbReference type="ARBA" id="ARBA00022737"/>
    </source>
</evidence>
<dbReference type="PANTHER" id="PTHR24198">
    <property type="entry name" value="ANKYRIN REPEAT AND PROTEIN KINASE DOMAIN-CONTAINING PROTEIN"/>
    <property type="match status" value="1"/>
</dbReference>
<feature type="domain" description="F-box" evidence="4">
    <location>
        <begin position="1"/>
        <end position="49"/>
    </location>
</feature>
<reference evidence="5" key="1">
    <citation type="submission" date="2015-10" db="EMBL/GenBank/DDBJ databases">
        <authorList>
            <person name="Regsiter A."/>
            <person name="william w."/>
        </authorList>
    </citation>
    <scope>NUCLEOTIDE SEQUENCE</scope>
    <source>
        <strain evidence="5">Montdore</strain>
    </source>
</reference>
<gene>
    <name evidence="5" type="ORF">GSTUAT00007663001</name>
</gene>
<keyword evidence="1" id="KW-0677">Repeat</keyword>
<dbReference type="PROSITE" id="PS50297">
    <property type="entry name" value="ANK_REP_REGION"/>
    <property type="match status" value="1"/>
</dbReference>